<evidence type="ECO:0000256" key="12">
    <source>
        <dbReference type="RuleBase" id="RU000461"/>
    </source>
</evidence>
<evidence type="ECO:0000313" key="13">
    <source>
        <dbReference type="EMBL" id="OAY61575.1"/>
    </source>
</evidence>
<dbReference type="Pfam" id="PF00280">
    <property type="entry name" value="potato_inhibit"/>
    <property type="match status" value="1"/>
</dbReference>
<gene>
    <name evidence="13" type="ORF">MANES_01G200000v8</name>
</gene>
<dbReference type="EMBL" id="CM004387">
    <property type="protein sequence ID" value="OAY61575.1"/>
    <property type="molecule type" value="Genomic_DNA"/>
</dbReference>
<dbReference type="OrthoDB" id="1470350at2759"/>
<dbReference type="GO" id="GO:0016705">
    <property type="term" value="F:oxidoreductase activity, acting on paired donors, with incorporation or reduction of molecular oxygen"/>
    <property type="evidence" value="ECO:0007669"/>
    <property type="project" value="InterPro"/>
</dbReference>
<comment type="caution">
    <text evidence="13">The sequence shown here is derived from an EMBL/GenBank/DDBJ whole genome shotgun (WGS) entry which is preliminary data.</text>
</comment>
<comment type="similarity">
    <text evidence="3 12">Belongs to the cytochrome P450 family.</text>
</comment>
<keyword evidence="4 11" id="KW-0349">Heme</keyword>
<evidence type="ECO:0000256" key="9">
    <source>
        <dbReference type="ARBA" id="ARBA00023004"/>
    </source>
</evidence>
<dbReference type="InterPro" id="IPR036396">
    <property type="entry name" value="Cyt_P450_sf"/>
</dbReference>
<dbReference type="Gene3D" id="3.30.10.10">
    <property type="entry name" value="Trypsin Inhibitor V, subunit A"/>
    <property type="match status" value="1"/>
</dbReference>
<name>A0A2C9WM88_MANES</name>
<evidence type="ECO:0000256" key="10">
    <source>
        <dbReference type="ARBA" id="ARBA00023033"/>
    </source>
</evidence>
<dbReference type="PRINTS" id="PR00463">
    <property type="entry name" value="EP450I"/>
</dbReference>
<comment type="similarity">
    <text evidence="2">Belongs to the protease inhibitor I13 (potato type I serine protease inhibitor) family.</text>
</comment>
<dbReference type="PANTHER" id="PTHR24296">
    <property type="entry name" value="CYTOCHROME P450"/>
    <property type="match status" value="1"/>
</dbReference>
<dbReference type="GO" id="GO:0006629">
    <property type="term" value="P:lipid metabolic process"/>
    <property type="evidence" value="ECO:0007669"/>
    <property type="project" value="UniProtKB-ARBA"/>
</dbReference>
<accession>A0A2C9WM88</accession>
<dbReference type="InterPro" id="IPR001128">
    <property type="entry name" value="Cyt_P450"/>
</dbReference>
<protein>
    <recommendedName>
        <fullName evidence="15">Cytochrome P450</fullName>
    </recommendedName>
</protein>
<dbReference type="AlphaFoldDB" id="A0A2C9WM88"/>
<evidence type="ECO:0000256" key="2">
    <source>
        <dbReference type="ARBA" id="ARBA00008210"/>
    </source>
</evidence>
<dbReference type="GO" id="GO:0004497">
    <property type="term" value="F:monooxygenase activity"/>
    <property type="evidence" value="ECO:0007669"/>
    <property type="project" value="UniProtKB-KW"/>
</dbReference>
<evidence type="ECO:0000256" key="7">
    <source>
        <dbReference type="ARBA" id="ARBA00022900"/>
    </source>
</evidence>
<dbReference type="PROSITE" id="PS00086">
    <property type="entry name" value="CYTOCHROME_P450"/>
    <property type="match status" value="1"/>
</dbReference>
<comment type="cofactor">
    <cofactor evidence="1 11">
        <name>heme</name>
        <dbReference type="ChEBI" id="CHEBI:30413"/>
    </cofactor>
</comment>
<dbReference type="Gramene" id="Manes.01G200000.5.v8.1">
    <property type="protein sequence ID" value="Manes.01G200000.5.v8.1.CDS"/>
    <property type="gene ID" value="Manes.01G200000.v8.1"/>
</dbReference>
<dbReference type="Gene3D" id="1.10.630.10">
    <property type="entry name" value="Cytochrome P450"/>
    <property type="match status" value="1"/>
</dbReference>
<dbReference type="SUPFAM" id="SSF48264">
    <property type="entry name" value="Cytochrome P450"/>
    <property type="match status" value="1"/>
</dbReference>
<keyword evidence="9 11" id="KW-0408">Iron</keyword>
<reference evidence="14" key="1">
    <citation type="journal article" date="2016" name="Nat. Biotechnol.">
        <title>Sequencing wild and cultivated cassava and related species reveals extensive interspecific hybridization and genetic diversity.</title>
        <authorList>
            <person name="Bredeson J.V."/>
            <person name="Lyons J.B."/>
            <person name="Prochnik S.E."/>
            <person name="Wu G.A."/>
            <person name="Ha C.M."/>
            <person name="Edsinger-Gonzales E."/>
            <person name="Grimwood J."/>
            <person name="Schmutz J."/>
            <person name="Rabbi I.Y."/>
            <person name="Egesi C."/>
            <person name="Nauluvula P."/>
            <person name="Lebot V."/>
            <person name="Ndunguru J."/>
            <person name="Mkamilo G."/>
            <person name="Bart R.S."/>
            <person name="Setter T.L."/>
            <person name="Gleadow R.M."/>
            <person name="Kulakow P."/>
            <person name="Ferguson M.E."/>
            <person name="Rounsley S."/>
            <person name="Rokhsar D.S."/>
        </authorList>
    </citation>
    <scope>NUCLEOTIDE SEQUENCE [LARGE SCALE GENOMIC DNA]</scope>
    <source>
        <strain evidence="14">cv. AM560-2</strain>
    </source>
</reference>
<dbReference type="CDD" id="cd11064">
    <property type="entry name" value="CYP86A"/>
    <property type="match status" value="1"/>
</dbReference>
<evidence type="ECO:0000256" key="5">
    <source>
        <dbReference type="ARBA" id="ARBA00022690"/>
    </source>
</evidence>
<dbReference type="GO" id="GO:0009611">
    <property type="term" value="P:response to wounding"/>
    <property type="evidence" value="ECO:0007669"/>
    <property type="project" value="InterPro"/>
</dbReference>
<evidence type="ECO:0000256" key="6">
    <source>
        <dbReference type="ARBA" id="ARBA00022723"/>
    </source>
</evidence>
<dbReference type="STRING" id="3983.A0A2C9WM88"/>
<evidence type="ECO:0000256" key="11">
    <source>
        <dbReference type="PIRSR" id="PIRSR602401-1"/>
    </source>
</evidence>
<dbReference type="Gramene" id="Manes.01G200000.2.v8.1">
    <property type="protein sequence ID" value="Manes.01G200000.2.v8.1.CDS"/>
    <property type="gene ID" value="Manes.01G200000.v8.1"/>
</dbReference>
<dbReference type="InterPro" id="IPR000864">
    <property type="entry name" value="Prot_inh_pot1"/>
</dbReference>
<keyword evidence="8 12" id="KW-0560">Oxidoreductase</keyword>
<dbReference type="InterPro" id="IPR002401">
    <property type="entry name" value="Cyt_P450_E_grp-I"/>
</dbReference>
<evidence type="ECO:0008006" key="15">
    <source>
        <dbReference type="Google" id="ProtNLM"/>
    </source>
</evidence>
<keyword evidence="6 11" id="KW-0479">Metal-binding</keyword>
<dbReference type="PRINTS" id="PR00385">
    <property type="entry name" value="P450"/>
</dbReference>
<dbReference type="InterPro" id="IPR036354">
    <property type="entry name" value="Prot_inh_pot1_sf"/>
</dbReference>
<dbReference type="SUPFAM" id="SSF54654">
    <property type="entry name" value="CI-2 family of serine protease inhibitors"/>
    <property type="match status" value="1"/>
</dbReference>
<keyword evidence="7" id="KW-0722">Serine protease inhibitor</keyword>
<dbReference type="Gramene" id="Manes.01G200000.6.v8.1">
    <property type="protein sequence ID" value="Manes.01G200000.6.v8.1.CDS"/>
    <property type="gene ID" value="Manes.01G200000.v8.1"/>
</dbReference>
<evidence type="ECO:0000256" key="1">
    <source>
        <dbReference type="ARBA" id="ARBA00001971"/>
    </source>
</evidence>
<evidence type="ECO:0000256" key="3">
    <source>
        <dbReference type="ARBA" id="ARBA00010617"/>
    </source>
</evidence>
<evidence type="ECO:0000313" key="14">
    <source>
        <dbReference type="Proteomes" id="UP000091857"/>
    </source>
</evidence>
<dbReference type="GO" id="GO:0004867">
    <property type="term" value="F:serine-type endopeptidase inhibitor activity"/>
    <property type="evidence" value="ECO:0007669"/>
    <property type="project" value="UniProtKB-KW"/>
</dbReference>
<keyword evidence="10 12" id="KW-0503">Monooxygenase</keyword>
<dbReference type="Proteomes" id="UP000091857">
    <property type="component" value="Chromosome 1"/>
</dbReference>
<evidence type="ECO:0000256" key="4">
    <source>
        <dbReference type="ARBA" id="ARBA00022617"/>
    </source>
</evidence>
<dbReference type="GO" id="GO:0020037">
    <property type="term" value="F:heme binding"/>
    <property type="evidence" value="ECO:0007669"/>
    <property type="project" value="InterPro"/>
</dbReference>
<evidence type="ECO:0000256" key="8">
    <source>
        <dbReference type="ARBA" id="ARBA00023002"/>
    </source>
</evidence>
<organism evidence="13 14">
    <name type="scientific">Manihot esculenta</name>
    <name type="common">Cassava</name>
    <name type="synonym">Jatropha manihot</name>
    <dbReference type="NCBI Taxonomy" id="3983"/>
    <lineage>
        <taxon>Eukaryota</taxon>
        <taxon>Viridiplantae</taxon>
        <taxon>Streptophyta</taxon>
        <taxon>Embryophyta</taxon>
        <taxon>Tracheophyta</taxon>
        <taxon>Spermatophyta</taxon>
        <taxon>Magnoliopsida</taxon>
        <taxon>eudicotyledons</taxon>
        <taxon>Gunneridae</taxon>
        <taxon>Pentapetalae</taxon>
        <taxon>rosids</taxon>
        <taxon>fabids</taxon>
        <taxon>Malpighiales</taxon>
        <taxon>Euphorbiaceae</taxon>
        <taxon>Crotonoideae</taxon>
        <taxon>Manihoteae</taxon>
        <taxon>Manihot</taxon>
    </lineage>
</organism>
<dbReference type="Pfam" id="PF00067">
    <property type="entry name" value="p450"/>
    <property type="match status" value="1"/>
</dbReference>
<dbReference type="InterPro" id="IPR017972">
    <property type="entry name" value="Cyt_P450_CS"/>
</dbReference>
<dbReference type="GO" id="GO:0005506">
    <property type="term" value="F:iron ion binding"/>
    <property type="evidence" value="ECO:0007669"/>
    <property type="project" value="InterPro"/>
</dbReference>
<dbReference type="PROSITE" id="PS00285">
    <property type="entry name" value="POTATO_INHIBITOR"/>
    <property type="match status" value="1"/>
</dbReference>
<keyword evidence="14" id="KW-1185">Reference proteome</keyword>
<proteinExistence type="inferred from homology"/>
<keyword evidence="5" id="KW-0646">Protease inhibitor</keyword>
<feature type="binding site" description="axial binding residue" evidence="11">
    <location>
        <position position="451"/>
    </location>
    <ligand>
        <name>heme</name>
        <dbReference type="ChEBI" id="CHEBI:30413"/>
    </ligand>
    <ligandPart>
        <name>Fe</name>
        <dbReference type="ChEBI" id="CHEBI:18248"/>
    </ligandPart>
</feature>
<sequence length="571" mass="64858">MILELQLLFSFLLLILSVFFFFFFITGSSKSQKPISTRLPKSYPLIGSSLAIKANFDRRIQWTSDILQNIPSATFVLHRPMGHRQIFTANPANVQHMLKTKFDLFQKGPYSRYTLFDFLGNGIFNTDGDTWKFQRQVASHEFSNKSLRKFVETVVDTEIFERLIPILSAGANSGVVLDLQDILQRFAFDNICNIAFGYDPGYLLPSLPPAPFAEAFEESVRIISERLNGAFPTVWKIKKLFCVGSEKRLKKSMSQVRNFAINIVKEKKEELEQNSSLESVDLLSRFLSSGISDETFVTDIVISFILAGRDTTSAALTWFFWLLSKNPHVETEILKEIREKSSVAIFEEVKDMVYTHASLCEAMRLYPPVPVDTRTAVSDDVLPDGTWVKKGNRVTYHPYAMGRLESLWGPDWADFKPERWLQEGDGDSNKRSFVGRDPYTYPVFHAGPRVCLGKEMAFLQMKRIVSEVLSKFKVVPAAKDGEEPVFISYLTNKMKGGFPMRIEERNPGKISWPELVGVKGKVAAATVERENPKVHAVIVKEGSMVTLDLRCDRVRVWVDKHGIVKQVPHIG</sequence>